<evidence type="ECO:0000313" key="2">
    <source>
        <dbReference type="EMBL" id="QNL44834.1"/>
    </source>
</evidence>
<protein>
    <submittedName>
        <fullName evidence="2">Branched-chain amino acid transporter permease</fullName>
    </submittedName>
</protein>
<dbReference type="EMBL" id="CP060490">
    <property type="protein sequence ID" value="QNL44834.1"/>
    <property type="molecule type" value="Genomic_DNA"/>
</dbReference>
<sequence length="112" mass="12024">MYLTPVQTLLIILAVALGTQVTRWLPFLLFPENREPPAVVRDLGKLLPPAVMGLLVVYCLKGVSLRLAPHALPEGIAIAAIVALHCWKNNVLLSIAGGTAVYMLLVQVVFAG</sequence>
<evidence type="ECO:0000313" key="3">
    <source>
        <dbReference type="Proteomes" id="UP000515960"/>
    </source>
</evidence>
<gene>
    <name evidence="2" type="ORF">H8790_01915</name>
</gene>
<evidence type="ECO:0000256" key="1">
    <source>
        <dbReference type="SAM" id="Phobius"/>
    </source>
</evidence>
<dbReference type="Pfam" id="PF05437">
    <property type="entry name" value="AzlD"/>
    <property type="match status" value="1"/>
</dbReference>
<dbReference type="RefSeq" id="WP_187333418.1">
    <property type="nucleotide sequence ID" value="NZ_CP060490.1"/>
</dbReference>
<accession>A0A7G9B5K3</accession>
<reference evidence="2 3" key="1">
    <citation type="submission" date="2020-08" db="EMBL/GenBank/DDBJ databases">
        <authorList>
            <person name="Liu C."/>
            <person name="Sun Q."/>
        </authorList>
    </citation>
    <scope>NUCLEOTIDE SEQUENCE [LARGE SCALE GENOMIC DNA]</scope>
    <source>
        <strain evidence="2 3">NSJ-62</strain>
    </source>
</reference>
<name>A0A7G9B5K3_9FIRM</name>
<feature type="transmembrane region" description="Helical" evidence="1">
    <location>
        <begin position="42"/>
        <end position="60"/>
    </location>
</feature>
<keyword evidence="1" id="KW-1133">Transmembrane helix</keyword>
<keyword evidence="3" id="KW-1185">Reference proteome</keyword>
<organism evidence="2 3">
    <name type="scientific">Oscillibacter hominis</name>
    <dbReference type="NCBI Taxonomy" id="2763056"/>
    <lineage>
        <taxon>Bacteria</taxon>
        <taxon>Bacillati</taxon>
        <taxon>Bacillota</taxon>
        <taxon>Clostridia</taxon>
        <taxon>Eubacteriales</taxon>
        <taxon>Oscillospiraceae</taxon>
        <taxon>Oscillibacter</taxon>
    </lineage>
</organism>
<dbReference type="Proteomes" id="UP000515960">
    <property type="component" value="Chromosome"/>
</dbReference>
<dbReference type="KEGG" id="ohi:H8790_01915"/>
<dbReference type="AlphaFoldDB" id="A0A7G9B5K3"/>
<dbReference type="InterPro" id="IPR008407">
    <property type="entry name" value="Brnchd-chn_aa_trnsp_AzlD"/>
</dbReference>
<keyword evidence="1" id="KW-0472">Membrane</keyword>
<keyword evidence="1" id="KW-0812">Transmembrane</keyword>
<proteinExistence type="predicted"/>
<dbReference type="PIRSF" id="PIRSF003203">
    <property type="entry name" value="AzlD"/>
    <property type="match status" value="1"/>
</dbReference>
<feature type="transmembrane region" description="Helical" evidence="1">
    <location>
        <begin position="91"/>
        <end position="111"/>
    </location>
</feature>